<feature type="transmembrane region" description="Helical" evidence="6">
    <location>
        <begin position="341"/>
        <end position="359"/>
    </location>
</feature>
<dbReference type="Pfam" id="PF02690">
    <property type="entry name" value="Na_Pi_cotrans"/>
    <property type="match status" value="1"/>
</dbReference>
<keyword evidence="3 6" id="KW-0812">Transmembrane</keyword>
<sequence>MDSNIDKIRTRGRESGPLVVGAFVSLLLFLFAVQLLGASTAAAAAPLERFFRRYVAGNGQALGASWLATYVLTNGSVIAALSVSLFKTGILTASQLFLMLAGSRLGGAAIVLLIGALDYFQKRRYSFSEATELGVLTFLLSHSIYVPATVLGYLLLPRLQTGFGAVSNRIELSFHPLAAFNPATGAVVDTVGVGLALVVAVLVLFGSLTLFDRVLKRIDTEWLRKRFFRRFQHKWTSFGLGVLITGVTTSVAFSLGVVVPLYNRNYIKRQEIVPYVLGANVGTFFDTIVIAVLLESPQGVAIVLSLVAVGTIITVGTLVRFSTYFQAVETIQTRLVTDRRYLAGFLISLIVLPILLVLIPI</sequence>
<evidence type="ECO:0000256" key="1">
    <source>
        <dbReference type="ARBA" id="ARBA00004651"/>
    </source>
</evidence>
<feature type="transmembrane region" description="Helical" evidence="6">
    <location>
        <begin position="133"/>
        <end position="156"/>
    </location>
</feature>
<protein>
    <submittedName>
        <fullName evidence="7">Sodium-dependent phosphate cotransporter</fullName>
    </submittedName>
</protein>
<dbReference type="InterPro" id="IPR003841">
    <property type="entry name" value="Na/Pi_transpt"/>
</dbReference>
<dbReference type="GeneID" id="38470689"/>
<comment type="subcellular location">
    <subcellularLocation>
        <location evidence="1">Cell membrane</location>
        <topology evidence="1">Multi-pass membrane protein</topology>
    </subcellularLocation>
</comment>
<dbReference type="GO" id="GO:0005436">
    <property type="term" value="F:sodium:phosphate symporter activity"/>
    <property type="evidence" value="ECO:0007669"/>
    <property type="project" value="InterPro"/>
</dbReference>
<feature type="transmembrane region" description="Helical" evidence="6">
    <location>
        <begin position="272"/>
        <end position="294"/>
    </location>
</feature>
<dbReference type="RefSeq" id="WP_241966816.1">
    <property type="nucleotide sequence ID" value="NZ_CP034145.1"/>
</dbReference>
<feature type="transmembrane region" description="Helical" evidence="6">
    <location>
        <begin position="301"/>
        <end position="321"/>
    </location>
</feature>
<feature type="transmembrane region" description="Helical" evidence="6">
    <location>
        <begin position="96"/>
        <end position="121"/>
    </location>
</feature>
<evidence type="ECO:0000256" key="2">
    <source>
        <dbReference type="ARBA" id="ARBA00022475"/>
    </source>
</evidence>
<evidence type="ECO:0000313" key="7">
    <source>
        <dbReference type="EMBL" id="RMB13968.1"/>
    </source>
</evidence>
<gene>
    <name evidence="7" type="ORF">ATH50_2412</name>
</gene>
<comment type="caution">
    <text evidence="7">The sequence shown here is derived from an EMBL/GenBank/DDBJ whole genome shotgun (WGS) entry which is preliminary data.</text>
</comment>
<evidence type="ECO:0000256" key="5">
    <source>
        <dbReference type="ARBA" id="ARBA00023136"/>
    </source>
</evidence>
<evidence type="ECO:0000313" key="8">
    <source>
        <dbReference type="Proteomes" id="UP000277326"/>
    </source>
</evidence>
<dbReference type="GO" id="GO:0044341">
    <property type="term" value="P:sodium-dependent phosphate transport"/>
    <property type="evidence" value="ECO:0007669"/>
    <property type="project" value="InterPro"/>
</dbReference>
<evidence type="ECO:0000256" key="6">
    <source>
        <dbReference type="SAM" id="Phobius"/>
    </source>
</evidence>
<keyword evidence="5 6" id="KW-0472">Membrane</keyword>
<keyword evidence="2" id="KW-1003">Cell membrane</keyword>
<keyword evidence="4 6" id="KW-1133">Transmembrane helix</keyword>
<name>A0A3M0CY17_9EURY</name>
<feature type="transmembrane region" description="Helical" evidence="6">
    <location>
        <begin position="191"/>
        <end position="215"/>
    </location>
</feature>
<dbReference type="GO" id="GO:0005886">
    <property type="term" value="C:plasma membrane"/>
    <property type="evidence" value="ECO:0007669"/>
    <property type="project" value="UniProtKB-SubCell"/>
</dbReference>
<dbReference type="AlphaFoldDB" id="A0A3M0CY17"/>
<organism evidence="7 8">
    <name type="scientific">Haloplanus aerogenes</name>
    <dbReference type="NCBI Taxonomy" id="660522"/>
    <lineage>
        <taxon>Archaea</taxon>
        <taxon>Methanobacteriati</taxon>
        <taxon>Methanobacteriota</taxon>
        <taxon>Stenosarchaea group</taxon>
        <taxon>Halobacteria</taxon>
        <taxon>Halobacteriales</taxon>
        <taxon>Haloferacaceae</taxon>
        <taxon>Haloplanus</taxon>
    </lineage>
</organism>
<evidence type="ECO:0000256" key="4">
    <source>
        <dbReference type="ARBA" id="ARBA00022989"/>
    </source>
</evidence>
<feature type="transmembrane region" description="Helical" evidence="6">
    <location>
        <begin position="235"/>
        <end position="260"/>
    </location>
</feature>
<proteinExistence type="predicted"/>
<accession>A0A3M0CY17</accession>
<evidence type="ECO:0000256" key="3">
    <source>
        <dbReference type="ARBA" id="ARBA00022692"/>
    </source>
</evidence>
<reference evidence="7 8" key="1">
    <citation type="journal article" date="2015" name="Stand. Genomic Sci.">
        <title>Genomic Encyclopedia of Bacterial and Archaeal Type Strains, Phase III: the genomes of soil and plant-associated and newly described type strains.</title>
        <authorList>
            <person name="Whitman W.B."/>
            <person name="Woyke T."/>
            <person name="Klenk H.P."/>
            <person name="Zhou Y."/>
            <person name="Lilburn T.G."/>
            <person name="Beck B.J."/>
            <person name="De Vos P."/>
            <person name="Vandamme P."/>
            <person name="Eisen J.A."/>
            <person name="Garrity G."/>
            <person name="Hugenholtz P."/>
            <person name="Kyrpides N.C."/>
        </authorList>
    </citation>
    <scope>NUCLEOTIDE SEQUENCE [LARGE SCALE GENOMIC DNA]</scope>
    <source>
        <strain evidence="7 8">CGMCC 1.10124</strain>
    </source>
</reference>
<dbReference type="EMBL" id="REFS01000004">
    <property type="protein sequence ID" value="RMB13968.1"/>
    <property type="molecule type" value="Genomic_DNA"/>
</dbReference>
<dbReference type="Proteomes" id="UP000277326">
    <property type="component" value="Unassembled WGS sequence"/>
</dbReference>